<dbReference type="Proteomes" id="UP001604336">
    <property type="component" value="Unassembled WGS sequence"/>
</dbReference>
<evidence type="ECO:0000313" key="1">
    <source>
        <dbReference type="EMBL" id="KAL2456265.1"/>
    </source>
</evidence>
<evidence type="ECO:0000313" key="2">
    <source>
        <dbReference type="Proteomes" id="UP001604336"/>
    </source>
</evidence>
<accession>A0ABD1NXC0</accession>
<comment type="caution">
    <text evidence="1">The sequence shown here is derived from an EMBL/GenBank/DDBJ whole genome shotgun (WGS) entry which is preliminary data.</text>
</comment>
<organism evidence="1 2">
    <name type="scientific">Abeliophyllum distichum</name>
    <dbReference type="NCBI Taxonomy" id="126358"/>
    <lineage>
        <taxon>Eukaryota</taxon>
        <taxon>Viridiplantae</taxon>
        <taxon>Streptophyta</taxon>
        <taxon>Embryophyta</taxon>
        <taxon>Tracheophyta</taxon>
        <taxon>Spermatophyta</taxon>
        <taxon>Magnoliopsida</taxon>
        <taxon>eudicotyledons</taxon>
        <taxon>Gunneridae</taxon>
        <taxon>Pentapetalae</taxon>
        <taxon>asterids</taxon>
        <taxon>lamiids</taxon>
        <taxon>Lamiales</taxon>
        <taxon>Oleaceae</taxon>
        <taxon>Forsythieae</taxon>
        <taxon>Abeliophyllum</taxon>
    </lineage>
</organism>
<proteinExistence type="predicted"/>
<protein>
    <submittedName>
        <fullName evidence="1">Uncharacterized protein</fullName>
    </submittedName>
</protein>
<dbReference type="EMBL" id="JBFOLK010000125">
    <property type="protein sequence ID" value="KAL2456265.1"/>
    <property type="molecule type" value="Genomic_DNA"/>
</dbReference>
<sequence length="111" mass="12893">MSSVLTALLSRQKNHTFRASLSKKPPESMTELLRRGEEYINQEEVMKATKTNRDNCDGGIRKRRREEVLANRSSNRRIADHRYRPMVEPVNLISQIQLTTPLSTIIREINT</sequence>
<name>A0ABD1NXC0_9LAMI</name>
<gene>
    <name evidence="1" type="ORF">Adt_46872</name>
</gene>
<reference evidence="2" key="1">
    <citation type="submission" date="2024-07" db="EMBL/GenBank/DDBJ databases">
        <title>Two chromosome-level genome assemblies of Korean endemic species Abeliophyllum distichum and Forsythia ovata (Oleaceae).</title>
        <authorList>
            <person name="Jang H."/>
        </authorList>
    </citation>
    <scope>NUCLEOTIDE SEQUENCE [LARGE SCALE GENOMIC DNA]</scope>
</reference>
<keyword evidence="2" id="KW-1185">Reference proteome</keyword>
<dbReference type="AlphaFoldDB" id="A0ABD1NXC0"/>